<dbReference type="PANTHER" id="PTHR37544">
    <property type="entry name" value="SPRAY-RELATED"/>
    <property type="match status" value="1"/>
</dbReference>
<evidence type="ECO:0000256" key="1">
    <source>
        <dbReference type="SAM" id="Phobius"/>
    </source>
</evidence>
<organism evidence="2 3">
    <name type="scientific">Marasmius crinis-equi</name>
    <dbReference type="NCBI Taxonomy" id="585013"/>
    <lineage>
        <taxon>Eukaryota</taxon>
        <taxon>Fungi</taxon>
        <taxon>Dikarya</taxon>
        <taxon>Basidiomycota</taxon>
        <taxon>Agaricomycotina</taxon>
        <taxon>Agaricomycetes</taxon>
        <taxon>Agaricomycetidae</taxon>
        <taxon>Agaricales</taxon>
        <taxon>Marasmiineae</taxon>
        <taxon>Marasmiaceae</taxon>
        <taxon>Marasmius</taxon>
    </lineage>
</organism>
<feature type="transmembrane region" description="Helical" evidence="1">
    <location>
        <begin position="82"/>
        <end position="105"/>
    </location>
</feature>
<dbReference type="Proteomes" id="UP001465976">
    <property type="component" value="Unassembled WGS sequence"/>
</dbReference>
<dbReference type="InterPro" id="IPR021840">
    <property type="entry name" value="DUF3433"/>
</dbReference>
<feature type="transmembrane region" description="Helical" evidence="1">
    <location>
        <begin position="196"/>
        <end position="214"/>
    </location>
</feature>
<evidence type="ECO:0000313" key="2">
    <source>
        <dbReference type="EMBL" id="KAL0576640.1"/>
    </source>
</evidence>
<gene>
    <name evidence="2" type="ORF">V5O48_005340</name>
</gene>
<dbReference type="PANTHER" id="PTHR37544:SF3">
    <property type="entry name" value="SPRAY"/>
    <property type="match status" value="1"/>
</dbReference>
<feature type="transmembrane region" description="Helical" evidence="1">
    <location>
        <begin position="125"/>
        <end position="146"/>
    </location>
</feature>
<keyword evidence="1" id="KW-0812">Transmembrane</keyword>
<dbReference type="EMBL" id="JBAHYK010000210">
    <property type="protein sequence ID" value="KAL0576640.1"/>
    <property type="molecule type" value="Genomic_DNA"/>
</dbReference>
<comment type="caution">
    <text evidence="2">The sequence shown here is derived from an EMBL/GenBank/DDBJ whole genome shotgun (WGS) entry which is preliminary data.</text>
</comment>
<keyword evidence="1" id="KW-0472">Membrane</keyword>
<reference evidence="2 3" key="1">
    <citation type="submission" date="2024-02" db="EMBL/GenBank/DDBJ databases">
        <title>A draft genome for the cacao thread blight pathogen Marasmius crinis-equi.</title>
        <authorList>
            <person name="Cohen S.P."/>
            <person name="Baruah I.K."/>
            <person name="Amoako-Attah I."/>
            <person name="Bukari Y."/>
            <person name="Meinhardt L.W."/>
            <person name="Bailey B.A."/>
        </authorList>
    </citation>
    <scope>NUCLEOTIDE SEQUENCE [LARGE SCALE GENOMIC DNA]</scope>
    <source>
        <strain evidence="2 3">GH-76</strain>
    </source>
</reference>
<keyword evidence="1" id="KW-1133">Transmembrane helix</keyword>
<accession>A0ABR3FMJ3</accession>
<sequence>MAFPRDSRSSSSTTLKRYSPPLTATGSAFPASPTYVDLNTSSVYGSERGSTSSGRTVRDSTHLIPSIVDNKAKKFHPFTLRLPIAVGVPIIMFAMGIALEVALAFSERNNGFSVPKNNAFKLSFASAQFLQAFVPTILIIPIAVLWRELDWHVRQFQPYVILSKGNASAEETLLNDYVGLGVGGSVINALRFKHRLVFWSSLLALISYSLQPLAGSIFQIQQRGEDSWGTVNNTKRIGLAPDIAELNAFVASAGFAEAAVYSDLADPPFVRGGWSIAEFKFPTDQFLNGSMVVNTTSIQTKVNCKQPKDVSVTQTTSQSQNFTITSTSVDNCIVNVTFDPSLAAQQYGVADASCNSNPSLNVTFRPVMFWYFHLNTRDSKPEARTVFCAPTIRAFNVEATASLNNGSLTDVTQGDEYIQSNNVTQGDFAGKAFNGVLFEQTGNPFINARGLAATSGIPGAVFRSVSQGQDSLQAAFDQPNGFLDNTTKIYTQHLALAAKNVYFTTDNTSMSAKMVSLLPRLVISKIPGHGMALNMVIIGVIGLIVQLVHRQQRKRLFLAAPPGTIASVMALSSHSGFGQLLMPYDNEENFAHKLSGLRFRLDRRTGALVADEHMPSMAKMKKERDEALQTLLGEHKNAEGSSSDAAFEAARGYPPWQTQYRTPYDA</sequence>
<keyword evidence="3" id="KW-1185">Reference proteome</keyword>
<proteinExistence type="predicted"/>
<feature type="transmembrane region" description="Helical" evidence="1">
    <location>
        <begin position="526"/>
        <end position="548"/>
    </location>
</feature>
<dbReference type="Pfam" id="PF11915">
    <property type="entry name" value="DUF3433"/>
    <property type="match status" value="1"/>
</dbReference>
<evidence type="ECO:0000313" key="3">
    <source>
        <dbReference type="Proteomes" id="UP001465976"/>
    </source>
</evidence>
<protein>
    <submittedName>
        <fullName evidence="2">Uncharacterized protein</fullName>
    </submittedName>
</protein>
<name>A0ABR3FMJ3_9AGAR</name>